<dbReference type="PANTHER" id="PTHR47794">
    <property type="entry name" value="VACUOLAR PROTEIN SORTING-ASSOCIATED PROTEIN 27"/>
    <property type="match status" value="1"/>
</dbReference>
<dbReference type="PROSITE" id="PS50088">
    <property type="entry name" value="ANK_REPEAT"/>
    <property type="match status" value="1"/>
</dbReference>
<feature type="repeat" description="ANK" evidence="1">
    <location>
        <begin position="79"/>
        <end position="111"/>
    </location>
</feature>
<dbReference type="PANTHER" id="PTHR47794:SF1">
    <property type="entry name" value="VACUOLAR PROTEIN SORTING-ASSOCIATED PROTEIN 27"/>
    <property type="match status" value="1"/>
</dbReference>
<evidence type="ECO:0000256" key="1">
    <source>
        <dbReference type="PROSITE-ProRule" id="PRU00023"/>
    </source>
</evidence>
<dbReference type="AlphaFoldDB" id="A0ABD1WVV6"/>
<keyword evidence="1" id="KW-0040">ANK repeat</keyword>
<evidence type="ECO:0000313" key="2">
    <source>
        <dbReference type="EMBL" id="KAL2553844.1"/>
    </source>
</evidence>
<keyword evidence="3" id="KW-1185">Reference proteome</keyword>
<name>A0ABD1WVV6_9LAMI</name>
<dbReference type="EMBL" id="JBFOLJ010000002">
    <property type="protein sequence ID" value="KAL2553844.1"/>
    <property type="molecule type" value="Genomic_DNA"/>
</dbReference>
<gene>
    <name evidence="2" type="ORF">Fot_07463</name>
</gene>
<dbReference type="Gene3D" id="1.25.40.20">
    <property type="entry name" value="Ankyrin repeat-containing domain"/>
    <property type="match status" value="1"/>
</dbReference>
<dbReference type="InterPro" id="IPR036770">
    <property type="entry name" value="Ankyrin_rpt-contain_sf"/>
</dbReference>
<protein>
    <submittedName>
        <fullName evidence="2">Ankyrin repeat family protein</fullName>
    </submittedName>
</protein>
<organism evidence="2 3">
    <name type="scientific">Forsythia ovata</name>
    <dbReference type="NCBI Taxonomy" id="205694"/>
    <lineage>
        <taxon>Eukaryota</taxon>
        <taxon>Viridiplantae</taxon>
        <taxon>Streptophyta</taxon>
        <taxon>Embryophyta</taxon>
        <taxon>Tracheophyta</taxon>
        <taxon>Spermatophyta</taxon>
        <taxon>Magnoliopsida</taxon>
        <taxon>eudicotyledons</taxon>
        <taxon>Gunneridae</taxon>
        <taxon>Pentapetalae</taxon>
        <taxon>asterids</taxon>
        <taxon>lamiids</taxon>
        <taxon>Lamiales</taxon>
        <taxon>Oleaceae</taxon>
        <taxon>Forsythieae</taxon>
        <taxon>Forsythia</taxon>
    </lineage>
</organism>
<evidence type="ECO:0000313" key="3">
    <source>
        <dbReference type="Proteomes" id="UP001604277"/>
    </source>
</evidence>
<dbReference type="SUPFAM" id="SSF48403">
    <property type="entry name" value="Ankyrin repeat"/>
    <property type="match status" value="1"/>
</dbReference>
<dbReference type="Pfam" id="PF00023">
    <property type="entry name" value="Ank"/>
    <property type="match status" value="1"/>
</dbReference>
<proteinExistence type="predicted"/>
<sequence>MAEESLPFHESSRCQCSFTNFRIGTVFNPGKVTNSSLDRSSVDHEVSGEGLRGAIKNGDTAVAKQLLSQGVKPNYHDKQGSSLLHLEAVFNQTEIAFTLMYHGASLNCKNLLGKMIPTPSVVQFNAFIREYFVPCSYLFQRQYEIKVKELDCTPATLQYKMKKKTEESK</sequence>
<reference evidence="3" key="1">
    <citation type="submission" date="2024-07" db="EMBL/GenBank/DDBJ databases">
        <title>Two chromosome-level genome assemblies of Korean endemic species Abeliophyllum distichum and Forsythia ovata (Oleaceae).</title>
        <authorList>
            <person name="Jang H."/>
        </authorList>
    </citation>
    <scope>NUCLEOTIDE SEQUENCE [LARGE SCALE GENOMIC DNA]</scope>
</reference>
<accession>A0ABD1WVV6</accession>
<dbReference type="Proteomes" id="UP001604277">
    <property type="component" value="Unassembled WGS sequence"/>
</dbReference>
<comment type="caution">
    <text evidence="2">The sequence shown here is derived from an EMBL/GenBank/DDBJ whole genome shotgun (WGS) entry which is preliminary data.</text>
</comment>
<dbReference type="InterPro" id="IPR002110">
    <property type="entry name" value="Ankyrin_rpt"/>
</dbReference>